<proteinExistence type="predicted"/>
<keyword evidence="5" id="KW-1185">Reference proteome</keyword>
<accession>A0A6A6TTF7</accession>
<sequence>MAPTPTSDSDFQALDAALEKLNTYSKLLQPNNASVPPNMAEFAKSLFVIKVIAIICLVGIIIMYFTQCCAKKTAKEAANAARQAKDASERVERQIKAHLASLNKAANVSDTTTTTTTAQTSSEPKDVNNEPPTYSNVVQTAD</sequence>
<organism evidence="4 5">
    <name type="scientific">Microthyrium microscopicum</name>
    <dbReference type="NCBI Taxonomy" id="703497"/>
    <lineage>
        <taxon>Eukaryota</taxon>
        <taxon>Fungi</taxon>
        <taxon>Dikarya</taxon>
        <taxon>Ascomycota</taxon>
        <taxon>Pezizomycotina</taxon>
        <taxon>Dothideomycetes</taxon>
        <taxon>Dothideomycetes incertae sedis</taxon>
        <taxon>Microthyriales</taxon>
        <taxon>Microthyriaceae</taxon>
        <taxon>Microthyrium</taxon>
    </lineage>
</organism>
<evidence type="ECO:0000256" key="2">
    <source>
        <dbReference type="SAM" id="MobiDB-lite"/>
    </source>
</evidence>
<protein>
    <submittedName>
        <fullName evidence="4">Uncharacterized protein</fullName>
    </submittedName>
</protein>
<evidence type="ECO:0000313" key="5">
    <source>
        <dbReference type="Proteomes" id="UP000799302"/>
    </source>
</evidence>
<feature type="compositionally biased region" description="Polar residues" evidence="2">
    <location>
        <begin position="130"/>
        <end position="142"/>
    </location>
</feature>
<keyword evidence="3" id="KW-0812">Transmembrane</keyword>
<feature type="region of interest" description="Disordered" evidence="2">
    <location>
        <begin position="100"/>
        <end position="142"/>
    </location>
</feature>
<gene>
    <name evidence="4" type="ORF">BT63DRAFT_484417</name>
</gene>
<evidence type="ECO:0000256" key="1">
    <source>
        <dbReference type="SAM" id="Coils"/>
    </source>
</evidence>
<feature type="coiled-coil region" evidence="1">
    <location>
        <begin position="70"/>
        <end position="97"/>
    </location>
</feature>
<keyword evidence="1" id="KW-0175">Coiled coil</keyword>
<keyword evidence="3" id="KW-0472">Membrane</keyword>
<reference evidence="4" key="1">
    <citation type="journal article" date="2020" name="Stud. Mycol.">
        <title>101 Dothideomycetes genomes: a test case for predicting lifestyles and emergence of pathogens.</title>
        <authorList>
            <person name="Haridas S."/>
            <person name="Albert R."/>
            <person name="Binder M."/>
            <person name="Bloem J."/>
            <person name="Labutti K."/>
            <person name="Salamov A."/>
            <person name="Andreopoulos B."/>
            <person name="Baker S."/>
            <person name="Barry K."/>
            <person name="Bills G."/>
            <person name="Bluhm B."/>
            <person name="Cannon C."/>
            <person name="Castanera R."/>
            <person name="Culley D."/>
            <person name="Daum C."/>
            <person name="Ezra D."/>
            <person name="Gonzalez J."/>
            <person name="Henrissat B."/>
            <person name="Kuo A."/>
            <person name="Liang C."/>
            <person name="Lipzen A."/>
            <person name="Lutzoni F."/>
            <person name="Magnuson J."/>
            <person name="Mondo S."/>
            <person name="Nolan M."/>
            <person name="Ohm R."/>
            <person name="Pangilinan J."/>
            <person name="Park H.-J."/>
            <person name="Ramirez L."/>
            <person name="Alfaro M."/>
            <person name="Sun H."/>
            <person name="Tritt A."/>
            <person name="Yoshinaga Y."/>
            <person name="Zwiers L.-H."/>
            <person name="Turgeon B."/>
            <person name="Goodwin S."/>
            <person name="Spatafora J."/>
            <person name="Crous P."/>
            <person name="Grigoriev I."/>
        </authorList>
    </citation>
    <scope>NUCLEOTIDE SEQUENCE</scope>
    <source>
        <strain evidence="4">CBS 115976</strain>
    </source>
</reference>
<evidence type="ECO:0000256" key="3">
    <source>
        <dbReference type="SAM" id="Phobius"/>
    </source>
</evidence>
<dbReference type="AlphaFoldDB" id="A0A6A6TTF7"/>
<name>A0A6A6TTF7_9PEZI</name>
<evidence type="ECO:0000313" key="4">
    <source>
        <dbReference type="EMBL" id="KAF2663345.1"/>
    </source>
</evidence>
<keyword evidence="3" id="KW-1133">Transmembrane helix</keyword>
<dbReference type="Proteomes" id="UP000799302">
    <property type="component" value="Unassembled WGS sequence"/>
</dbReference>
<feature type="transmembrane region" description="Helical" evidence="3">
    <location>
        <begin position="46"/>
        <end position="65"/>
    </location>
</feature>
<dbReference type="EMBL" id="MU004246">
    <property type="protein sequence ID" value="KAF2663345.1"/>
    <property type="molecule type" value="Genomic_DNA"/>
</dbReference>